<dbReference type="EMBL" id="NGKU01000001">
    <property type="protein sequence ID" value="OTN77529.1"/>
    <property type="molecule type" value="Genomic_DNA"/>
</dbReference>
<dbReference type="AlphaFoldDB" id="A0A242A9D0"/>
<keyword evidence="1" id="KW-0812">Transmembrane</keyword>
<reference evidence="2 3" key="1">
    <citation type="submission" date="2017-05" db="EMBL/GenBank/DDBJ databases">
        <title>The Genome Sequence of Enterococcus sp. 8G7_MSG3316.</title>
        <authorList>
            <consortium name="The Broad Institute Genomics Platform"/>
            <consortium name="The Broad Institute Genomic Center for Infectious Diseases"/>
            <person name="Earl A."/>
            <person name="Manson A."/>
            <person name="Schwartman J."/>
            <person name="Gilmore M."/>
            <person name="Abouelleil A."/>
            <person name="Cao P."/>
            <person name="Chapman S."/>
            <person name="Cusick C."/>
            <person name="Shea T."/>
            <person name="Young S."/>
            <person name="Neafsey D."/>
            <person name="Nusbaum C."/>
            <person name="Birren B."/>
        </authorList>
    </citation>
    <scope>NUCLEOTIDE SEQUENCE [LARGE SCALE GENOMIC DNA]</scope>
    <source>
        <strain evidence="2 3">8G7_MSG3316</strain>
    </source>
</reference>
<sequence>MIINIAFTLFIAFIGGSLFKKMKIPAAYMTGGMIAVAALSILTNQMTMPRSMKFFAQVISGAYIGQQSSRNTFLQLKNLVLPIVLLMSLFTINCFALGAVFVHFFDMDWTTALLSCLPGGIMDISLISIDMGANAEIVATMQLARLVGMLIILPQWSKLILNTVSKITSHKKGAHIHRSEITSSTKTILPTQQVQSDLAILIIAFIGGYIGLILGIPVGALVLALIFSFVYKLRVNPASLSPYIRYGAQVLAASIIGSNFTMHSLIQMKALVLPIIILFVGFLLINIIFTLVISRLGLLDVQSAIFASSPAGATDISLIAADLGGDLTSIASIQITRTLFAIVVLPQLINLFVQFVVG</sequence>
<feature type="transmembrane region" description="Helical" evidence="1">
    <location>
        <begin position="26"/>
        <end position="43"/>
    </location>
</feature>
<dbReference type="Pfam" id="PF05145">
    <property type="entry name" value="AbrB"/>
    <property type="match status" value="2"/>
</dbReference>
<dbReference type="InterPro" id="IPR017516">
    <property type="entry name" value="AbrB_dup"/>
</dbReference>
<dbReference type="InterPro" id="IPR007820">
    <property type="entry name" value="AbrB_fam"/>
</dbReference>
<protein>
    <recommendedName>
        <fullName evidence="4">Ammonia monooxygenase</fullName>
    </recommendedName>
</protein>
<feature type="transmembrane region" description="Helical" evidence="1">
    <location>
        <begin position="79"/>
        <end position="105"/>
    </location>
</feature>
<dbReference type="GO" id="GO:0016020">
    <property type="term" value="C:membrane"/>
    <property type="evidence" value="ECO:0007669"/>
    <property type="project" value="InterPro"/>
</dbReference>
<proteinExistence type="predicted"/>
<evidence type="ECO:0008006" key="4">
    <source>
        <dbReference type="Google" id="ProtNLM"/>
    </source>
</evidence>
<organism evidence="2 3">
    <name type="scientific">Candidatus Enterococcus testudinis</name>
    <dbReference type="NCBI Taxonomy" id="1834191"/>
    <lineage>
        <taxon>Bacteria</taxon>
        <taxon>Bacillati</taxon>
        <taxon>Bacillota</taxon>
        <taxon>Bacilli</taxon>
        <taxon>Lactobacillales</taxon>
        <taxon>Enterococcaceae</taxon>
        <taxon>Enterococcus</taxon>
    </lineage>
</organism>
<name>A0A242A9D0_9ENTE</name>
<dbReference type="STRING" id="1834191.A5886_002629"/>
<dbReference type="PIRSF" id="PIRSF038991">
    <property type="entry name" value="Protein_AbrB"/>
    <property type="match status" value="1"/>
</dbReference>
<dbReference type="PANTHER" id="PTHR38457">
    <property type="entry name" value="REGULATOR ABRB-RELATED"/>
    <property type="match status" value="1"/>
</dbReference>
<evidence type="ECO:0000313" key="3">
    <source>
        <dbReference type="Proteomes" id="UP000195043"/>
    </source>
</evidence>
<feature type="transmembrane region" description="Helical" evidence="1">
    <location>
        <begin position="272"/>
        <end position="293"/>
    </location>
</feature>
<evidence type="ECO:0000313" key="2">
    <source>
        <dbReference type="EMBL" id="OTN77529.1"/>
    </source>
</evidence>
<accession>A0A242A9D0</accession>
<comment type="caution">
    <text evidence="2">The sequence shown here is derived from an EMBL/GenBank/DDBJ whole genome shotgun (WGS) entry which is preliminary data.</text>
</comment>
<evidence type="ECO:0000256" key="1">
    <source>
        <dbReference type="SAM" id="Phobius"/>
    </source>
</evidence>
<keyword evidence="3" id="KW-1185">Reference proteome</keyword>
<keyword evidence="1" id="KW-1133">Transmembrane helix</keyword>
<feature type="transmembrane region" description="Helical" evidence="1">
    <location>
        <begin position="339"/>
        <end position="357"/>
    </location>
</feature>
<gene>
    <name evidence="2" type="ORF">A5886_002629</name>
</gene>
<feature type="transmembrane region" description="Helical" evidence="1">
    <location>
        <begin position="198"/>
        <end position="231"/>
    </location>
</feature>
<dbReference type="RefSeq" id="WP_306297901.1">
    <property type="nucleotide sequence ID" value="NZ_NGKU01000001.1"/>
</dbReference>
<dbReference type="GO" id="GO:0010468">
    <property type="term" value="P:regulation of gene expression"/>
    <property type="evidence" value="ECO:0007669"/>
    <property type="project" value="InterPro"/>
</dbReference>
<keyword evidence="1" id="KW-0472">Membrane</keyword>
<dbReference type="PANTHER" id="PTHR38457:SF1">
    <property type="entry name" value="REGULATOR ABRB-RELATED"/>
    <property type="match status" value="1"/>
</dbReference>
<dbReference type="Proteomes" id="UP000195043">
    <property type="component" value="Unassembled WGS sequence"/>
</dbReference>
<dbReference type="NCBIfam" id="TIGR03082">
    <property type="entry name" value="Gneg_AbrB_dup"/>
    <property type="match status" value="1"/>
</dbReference>